<feature type="signal peptide" evidence="1">
    <location>
        <begin position="1"/>
        <end position="30"/>
    </location>
</feature>
<organism evidence="2">
    <name type="scientific">Anopheles darlingi</name>
    <name type="common">Mosquito</name>
    <dbReference type="NCBI Taxonomy" id="43151"/>
    <lineage>
        <taxon>Eukaryota</taxon>
        <taxon>Metazoa</taxon>
        <taxon>Ecdysozoa</taxon>
        <taxon>Arthropoda</taxon>
        <taxon>Hexapoda</taxon>
        <taxon>Insecta</taxon>
        <taxon>Pterygota</taxon>
        <taxon>Neoptera</taxon>
        <taxon>Endopterygota</taxon>
        <taxon>Diptera</taxon>
        <taxon>Nematocera</taxon>
        <taxon>Culicoidea</taxon>
        <taxon>Culicidae</taxon>
        <taxon>Anophelinae</taxon>
        <taxon>Anopheles</taxon>
    </lineage>
</organism>
<sequence length="100" mass="11567">MVCVTVRFAASLRTLTIATLLVAIQHRIEGRDRIVLLATSRRTATSPSSLFAMIADRHFVLNLLDELRQLRGRFGGRWCTSGHRIRRTGRRPMVRRHCRR</sequence>
<name>A0A2M4DN90_ANODA</name>
<proteinExistence type="predicted"/>
<protein>
    <submittedName>
        <fullName evidence="2">Putative secreted protein</fullName>
    </submittedName>
</protein>
<evidence type="ECO:0000313" key="2">
    <source>
        <dbReference type="EMBL" id="MBW78991.1"/>
    </source>
</evidence>
<dbReference type="EMBL" id="GGFL01014813">
    <property type="protein sequence ID" value="MBW78991.1"/>
    <property type="molecule type" value="Transcribed_RNA"/>
</dbReference>
<reference evidence="2" key="1">
    <citation type="submission" date="2018-01" db="EMBL/GenBank/DDBJ databases">
        <title>An insight into the sialome of Amazonian anophelines.</title>
        <authorList>
            <person name="Ribeiro J.M."/>
            <person name="Scarpassa V."/>
            <person name="Calvo E."/>
        </authorList>
    </citation>
    <scope>NUCLEOTIDE SEQUENCE</scope>
</reference>
<keyword evidence="1" id="KW-0732">Signal</keyword>
<accession>A0A2M4DN90</accession>
<evidence type="ECO:0000256" key="1">
    <source>
        <dbReference type="SAM" id="SignalP"/>
    </source>
</evidence>
<dbReference type="AlphaFoldDB" id="A0A2M4DN90"/>
<feature type="chain" id="PRO_5014720976" evidence="1">
    <location>
        <begin position="31"/>
        <end position="100"/>
    </location>
</feature>